<feature type="transmembrane region" description="Helical" evidence="8">
    <location>
        <begin position="202"/>
        <end position="220"/>
    </location>
</feature>
<evidence type="ECO:0000256" key="3">
    <source>
        <dbReference type="ARBA" id="ARBA00022448"/>
    </source>
</evidence>
<keyword evidence="6 8" id="KW-1133">Transmembrane helix</keyword>
<gene>
    <name evidence="9" type="ORF">J1C47_19735</name>
</gene>
<feature type="transmembrane region" description="Helical" evidence="8">
    <location>
        <begin position="72"/>
        <end position="93"/>
    </location>
</feature>
<feature type="transmembrane region" description="Helical" evidence="8">
    <location>
        <begin position="130"/>
        <end position="147"/>
    </location>
</feature>
<organism evidence="9 10">
    <name type="scientific">Jiella sonneratiae</name>
    <dbReference type="NCBI Taxonomy" id="2816856"/>
    <lineage>
        <taxon>Bacteria</taxon>
        <taxon>Pseudomonadati</taxon>
        <taxon>Pseudomonadota</taxon>
        <taxon>Alphaproteobacteria</taxon>
        <taxon>Hyphomicrobiales</taxon>
        <taxon>Aurantimonadaceae</taxon>
        <taxon>Jiella</taxon>
    </lineage>
</organism>
<evidence type="ECO:0000256" key="4">
    <source>
        <dbReference type="ARBA" id="ARBA00022475"/>
    </source>
</evidence>
<feature type="transmembrane region" description="Helical" evidence="8">
    <location>
        <begin position="44"/>
        <end position="65"/>
    </location>
</feature>
<evidence type="ECO:0000256" key="5">
    <source>
        <dbReference type="ARBA" id="ARBA00022692"/>
    </source>
</evidence>
<evidence type="ECO:0000256" key="1">
    <source>
        <dbReference type="ARBA" id="ARBA00004651"/>
    </source>
</evidence>
<evidence type="ECO:0000256" key="8">
    <source>
        <dbReference type="RuleBase" id="RU363041"/>
    </source>
</evidence>
<dbReference type="Proteomes" id="UP000664288">
    <property type="component" value="Unassembled WGS sequence"/>
</dbReference>
<sequence length="251" mass="26460">MITDPLFYAVAIPAVILIGLSKGGFGGTAALVGVPLMAIAVPPVTAAGILLPILLVMDVVGLFAWRGRFDRGIVFTMLPAAALGVLLGYLTAAAVSEDAFRLTIGLLALSFFGNWLAGARRARAARPQQPAKGAFWGAVAGFASFVSHAGGPPYQIYVVPLKIPPPVFAGTSVIFFASVNAMKLLPYFLLGQFSRDNLSTSAALLPLAPVATLAGIWLVKRTDPTLFYRIIYWLLLPIGLKLVYDGAAALF</sequence>
<proteinExistence type="inferred from homology"/>
<comment type="similarity">
    <text evidence="2 8">Belongs to the 4-toluene sulfonate uptake permease (TSUP) (TC 2.A.102) family.</text>
</comment>
<dbReference type="InterPro" id="IPR052017">
    <property type="entry name" value="TSUP"/>
</dbReference>
<accession>A0ABS3J882</accession>
<keyword evidence="3" id="KW-0813">Transport</keyword>
<evidence type="ECO:0000313" key="9">
    <source>
        <dbReference type="EMBL" id="MBO0905883.1"/>
    </source>
</evidence>
<name>A0ABS3J882_9HYPH</name>
<comment type="subcellular location">
    <subcellularLocation>
        <location evidence="1 8">Cell membrane</location>
        <topology evidence="1 8">Multi-pass membrane protein</topology>
    </subcellularLocation>
</comment>
<evidence type="ECO:0000256" key="2">
    <source>
        <dbReference type="ARBA" id="ARBA00009142"/>
    </source>
</evidence>
<feature type="transmembrane region" description="Helical" evidence="8">
    <location>
        <begin position="167"/>
        <end position="190"/>
    </location>
</feature>
<feature type="transmembrane region" description="Helical" evidence="8">
    <location>
        <begin position="99"/>
        <end position="118"/>
    </location>
</feature>
<protein>
    <recommendedName>
        <fullName evidence="8">Probable membrane transporter protein</fullName>
    </recommendedName>
</protein>
<feature type="transmembrane region" description="Helical" evidence="8">
    <location>
        <begin position="226"/>
        <end position="244"/>
    </location>
</feature>
<reference evidence="9 10" key="1">
    <citation type="submission" date="2021-03" db="EMBL/GenBank/DDBJ databases">
        <title>Whole genome sequence of Jiella sp. MQZ13P-4.</title>
        <authorList>
            <person name="Tuo L."/>
        </authorList>
    </citation>
    <scope>NUCLEOTIDE SEQUENCE [LARGE SCALE GENOMIC DNA]</scope>
    <source>
        <strain evidence="9 10">MQZ13P-4</strain>
    </source>
</reference>
<comment type="caution">
    <text evidence="9">The sequence shown here is derived from an EMBL/GenBank/DDBJ whole genome shotgun (WGS) entry which is preliminary data.</text>
</comment>
<evidence type="ECO:0000256" key="7">
    <source>
        <dbReference type="ARBA" id="ARBA00023136"/>
    </source>
</evidence>
<evidence type="ECO:0000313" key="10">
    <source>
        <dbReference type="Proteomes" id="UP000664288"/>
    </source>
</evidence>
<dbReference type="PANTHER" id="PTHR30269">
    <property type="entry name" value="TRANSMEMBRANE PROTEIN YFCA"/>
    <property type="match status" value="1"/>
</dbReference>
<keyword evidence="4 8" id="KW-1003">Cell membrane</keyword>
<keyword evidence="10" id="KW-1185">Reference proteome</keyword>
<keyword evidence="7 8" id="KW-0472">Membrane</keyword>
<dbReference type="RefSeq" id="WP_207352514.1">
    <property type="nucleotide sequence ID" value="NZ_JAFMPY010000027.1"/>
</dbReference>
<dbReference type="Pfam" id="PF01925">
    <property type="entry name" value="TauE"/>
    <property type="match status" value="1"/>
</dbReference>
<dbReference type="PANTHER" id="PTHR30269:SF37">
    <property type="entry name" value="MEMBRANE TRANSPORTER PROTEIN"/>
    <property type="match status" value="1"/>
</dbReference>
<dbReference type="EMBL" id="JAFMPY010000027">
    <property type="protein sequence ID" value="MBO0905883.1"/>
    <property type="molecule type" value="Genomic_DNA"/>
</dbReference>
<evidence type="ECO:0000256" key="6">
    <source>
        <dbReference type="ARBA" id="ARBA00022989"/>
    </source>
</evidence>
<feature type="transmembrane region" description="Helical" evidence="8">
    <location>
        <begin position="7"/>
        <end position="32"/>
    </location>
</feature>
<dbReference type="InterPro" id="IPR002781">
    <property type="entry name" value="TM_pro_TauE-like"/>
</dbReference>
<keyword evidence="5 8" id="KW-0812">Transmembrane</keyword>